<evidence type="ECO:0000313" key="2">
    <source>
        <dbReference type="Proteomes" id="UP000828048"/>
    </source>
</evidence>
<organism evidence="1 2">
    <name type="scientific">Vaccinium darrowii</name>
    <dbReference type="NCBI Taxonomy" id="229202"/>
    <lineage>
        <taxon>Eukaryota</taxon>
        <taxon>Viridiplantae</taxon>
        <taxon>Streptophyta</taxon>
        <taxon>Embryophyta</taxon>
        <taxon>Tracheophyta</taxon>
        <taxon>Spermatophyta</taxon>
        <taxon>Magnoliopsida</taxon>
        <taxon>eudicotyledons</taxon>
        <taxon>Gunneridae</taxon>
        <taxon>Pentapetalae</taxon>
        <taxon>asterids</taxon>
        <taxon>Ericales</taxon>
        <taxon>Ericaceae</taxon>
        <taxon>Vaccinioideae</taxon>
        <taxon>Vaccinieae</taxon>
        <taxon>Vaccinium</taxon>
    </lineage>
</organism>
<proteinExistence type="predicted"/>
<name>A0ACB7X7I4_9ERIC</name>
<accession>A0ACB7X7I4</accession>
<gene>
    <name evidence="1" type="ORF">Vadar_003932</name>
</gene>
<reference evidence="1 2" key="1">
    <citation type="journal article" date="2021" name="Hortic Res">
        <title>High-quality reference genome and annotation aids understanding of berry development for evergreen blueberry (Vaccinium darrowii).</title>
        <authorList>
            <person name="Yu J."/>
            <person name="Hulse-Kemp A.M."/>
            <person name="Babiker E."/>
            <person name="Staton M."/>
        </authorList>
    </citation>
    <scope>NUCLEOTIDE SEQUENCE [LARGE SCALE GENOMIC DNA]</scope>
    <source>
        <strain evidence="2">cv. NJ 8807/NJ 8810</strain>
        <tissue evidence="1">Young leaf</tissue>
    </source>
</reference>
<keyword evidence="2" id="KW-1185">Reference proteome</keyword>
<sequence length="168" mass="18926">MSEQNKRTSNFIYMDYPPKRRRGRPRKEDNLDHTEIGQSPQRPPSNVLKNSQYFEVDPSDDIAGEMVGQAVTGIIEGSFEAGYFISVRATKTGTVLRGVVFQPGKFTPVTAANDIAPNVRMYKRREFTIPDLNPQPEKNNNQITSYSVPLSDALPKTAIRNSCGRKKY</sequence>
<protein>
    <submittedName>
        <fullName evidence="1">Uncharacterized protein</fullName>
    </submittedName>
</protein>
<dbReference type="Proteomes" id="UP000828048">
    <property type="component" value="Chromosome 6"/>
</dbReference>
<evidence type="ECO:0000313" key="1">
    <source>
        <dbReference type="EMBL" id="KAH7836651.1"/>
    </source>
</evidence>
<dbReference type="EMBL" id="CM037156">
    <property type="protein sequence ID" value="KAH7836651.1"/>
    <property type="molecule type" value="Genomic_DNA"/>
</dbReference>
<comment type="caution">
    <text evidence="1">The sequence shown here is derived from an EMBL/GenBank/DDBJ whole genome shotgun (WGS) entry which is preliminary data.</text>
</comment>